<dbReference type="SMART" id="SM00181">
    <property type="entry name" value="EGF"/>
    <property type="match status" value="1"/>
</dbReference>
<dbReference type="Proteomes" id="UP000694404">
    <property type="component" value="Unplaced"/>
</dbReference>
<evidence type="ECO:0000256" key="1">
    <source>
        <dbReference type="ARBA" id="ARBA00004498"/>
    </source>
</evidence>
<evidence type="ECO:0000256" key="6">
    <source>
        <dbReference type="ARBA" id="ARBA00022737"/>
    </source>
</evidence>
<dbReference type="Gene3D" id="2.10.25.10">
    <property type="entry name" value="Laminin"/>
    <property type="match status" value="2"/>
</dbReference>
<keyword evidence="13" id="KW-1185">Reference proteome</keyword>
<protein>
    <recommendedName>
        <fullName evidence="11">EGF-like domain-containing protein</fullName>
    </recommendedName>
</protein>
<dbReference type="InterPro" id="IPR049883">
    <property type="entry name" value="NOTCH1_EGF-like"/>
</dbReference>
<proteinExistence type="predicted"/>
<evidence type="ECO:0000256" key="3">
    <source>
        <dbReference type="ARBA" id="ARBA00022530"/>
    </source>
</evidence>
<dbReference type="PANTHER" id="PTHR24034:SF209">
    <property type="entry name" value="EGF-LIKE DOMAIN-CONTAINING PROTEIN"/>
    <property type="match status" value="1"/>
</dbReference>
<keyword evidence="4 9" id="KW-0245">EGF-like domain</keyword>
<reference evidence="12" key="1">
    <citation type="submission" date="2025-08" db="UniProtKB">
        <authorList>
            <consortium name="Ensembl"/>
        </authorList>
    </citation>
    <scope>IDENTIFICATION</scope>
</reference>
<reference evidence="12" key="2">
    <citation type="submission" date="2025-09" db="UniProtKB">
        <authorList>
            <consortium name="Ensembl"/>
        </authorList>
    </citation>
    <scope>IDENTIFICATION</scope>
</reference>
<dbReference type="InterPro" id="IPR050751">
    <property type="entry name" value="ECM_structural_protein"/>
</dbReference>
<dbReference type="SUPFAM" id="SSF57196">
    <property type="entry name" value="EGF/Laminin"/>
    <property type="match status" value="2"/>
</dbReference>
<dbReference type="InterPro" id="IPR000152">
    <property type="entry name" value="EGF-type_Asp/Asn_hydroxyl_site"/>
</dbReference>
<dbReference type="Ensembl" id="ENSCABT00000032917.1">
    <property type="protein sequence ID" value="ENSCABP00000030039.1"/>
    <property type="gene ID" value="ENSCABG00000022015.1"/>
</dbReference>
<accession>A0A8C0JE01</accession>
<evidence type="ECO:0000256" key="7">
    <source>
        <dbReference type="ARBA" id="ARBA00023157"/>
    </source>
</evidence>
<evidence type="ECO:0000256" key="5">
    <source>
        <dbReference type="ARBA" id="ARBA00022729"/>
    </source>
</evidence>
<keyword evidence="5" id="KW-0732">Signal</keyword>
<dbReference type="PROSITE" id="PS50026">
    <property type="entry name" value="EGF_3"/>
    <property type="match status" value="1"/>
</dbReference>
<dbReference type="PROSITE" id="PS00010">
    <property type="entry name" value="ASX_HYDROXYL"/>
    <property type="match status" value="1"/>
</dbReference>
<dbReference type="FunFam" id="2.10.25.10:FF:000194">
    <property type="entry name" value="Latent transforming growth factor beta binding protein 2"/>
    <property type="match status" value="1"/>
</dbReference>
<name>A0A8C0JE01_CHEAB</name>
<evidence type="ECO:0000313" key="12">
    <source>
        <dbReference type="Ensembl" id="ENSCABP00000030039.1"/>
    </source>
</evidence>
<dbReference type="GO" id="GO:0005509">
    <property type="term" value="F:calcium ion binding"/>
    <property type="evidence" value="ECO:0007669"/>
    <property type="project" value="InterPro"/>
</dbReference>
<evidence type="ECO:0000256" key="8">
    <source>
        <dbReference type="ARBA" id="ARBA00023180"/>
    </source>
</evidence>
<dbReference type="PROSITE" id="PS01186">
    <property type="entry name" value="EGF_2"/>
    <property type="match status" value="1"/>
</dbReference>
<dbReference type="GeneTree" id="ENSGT00940000158234"/>
<dbReference type="PANTHER" id="PTHR24034">
    <property type="entry name" value="EGF-LIKE DOMAIN-CONTAINING PROTEIN"/>
    <property type="match status" value="1"/>
</dbReference>
<comment type="caution">
    <text evidence="9">Lacks conserved residue(s) required for the propagation of feature annotation.</text>
</comment>
<dbReference type="InterPro" id="IPR001881">
    <property type="entry name" value="EGF-like_Ca-bd_dom"/>
</dbReference>
<keyword evidence="8" id="KW-0325">Glycoprotein</keyword>
<feature type="region of interest" description="Disordered" evidence="10">
    <location>
        <begin position="31"/>
        <end position="68"/>
    </location>
</feature>
<comment type="subcellular location">
    <subcellularLocation>
        <location evidence="1">Secreted</location>
        <location evidence="1">Extracellular space</location>
        <location evidence="1">Extracellular matrix</location>
    </subcellularLocation>
</comment>
<feature type="compositionally biased region" description="Polar residues" evidence="10">
    <location>
        <begin position="228"/>
        <end position="252"/>
    </location>
</feature>
<dbReference type="InterPro" id="IPR000742">
    <property type="entry name" value="EGF"/>
</dbReference>
<dbReference type="SMART" id="SM00179">
    <property type="entry name" value="EGF_CA"/>
    <property type="match status" value="2"/>
</dbReference>
<keyword evidence="2" id="KW-0964">Secreted</keyword>
<evidence type="ECO:0000259" key="11">
    <source>
        <dbReference type="PROSITE" id="PS50026"/>
    </source>
</evidence>
<keyword evidence="3" id="KW-0272">Extracellular matrix</keyword>
<evidence type="ECO:0000256" key="10">
    <source>
        <dbReference type="SAM" id="MobiDB-lite"/>
    </source>
</evidence>
<feature type="region of interest" description="Disordered" evidence="10">
    <location>
        <begin position="226"/>
        <end position="252"/>
    </location>
</feature>
<feature type="domain" description="EGF-like" evidence="11">
    <location>
        <begin position="167"/>
        <end position="208"/>
    </location>
</feature>
<organism evidence="12 13">
    <name type="scientific">Chelonoidis abingdonii</name>
    <name type="common">Abingdon island giant tortoise</name>
    <name type="synonym">Testudo abingdonii</name>
    <dbReference type="NCBI Taxonomy" id="106734"/>
    <lineage>
        <taxon>Eukaryota</taxon>
        <taxon>Metazoa</taxon>
        <taxon>Chordata</taxon>
        <taxon>Craniata</taxon>
        <taxon>Vertebrata</taxon>
        <taxon>Euteleostomi</taxon>
        <taxon>Archelosauria</taxon>
        <taxon>Testudinata</taxon>
        <taxon>Testudines</taxon>
        <taxon>Cryptodira</taxon>
        <taxon>Durocryptodira</taxon>
        <taxon>Testudinoidea</taxon>
        <taxon>Testudinidae</taxon>
        <taxon>Chelonoidis</taxon>
    </lineage>
</organism>
<keyword evidence="7" id="KW-1015">Disulfide bond</keyword>
<evidence type="ECO:0000256" key="2">
    <source>
        <dbReference type="ARBA" id="ARBA00022525"/>
    </source>
</evidence>
<evidence type="ECO:0000256" key="4">
    <source>
        <dbReference type="ARBA" id="ARBA00022536"/>
    </source>
</evidence>
<dbReference type="PROSITE" id="PS01187">
    <property type="entry name" value="EGF_CA"/>
    <property type="match status" value="1"/>
</dbReference>
<evidence type="ECO:0000256" key="9">
    <source>
        <dbReference type="PROSITE-ProRule" id="PRU00076"/>
    </source>
</evidence>
<dbReference type="InterPro" id="IPR018097">
    <property type="entry name" value="EGF_Ca-bd_CS"/>
</dbReference>
<keyword evidence="6" id="KW-0677">Repeat</keyword>
<sequence length="252" mass="25840">MGRFLGVPWSHPPLPYTHVWAQHLPHSPSSSPLLVPLQPTGVPSPQHRGGSALPSPPQPCHLSPKLPGRGQPQVGIWEWGGKTVGLALVLTPPTPGLLPGCPLPQALGPPTCLCGHCPPGSVPAQLSPLLLLCPSLADIDECLTGSPCGPHGRCSNTKGSFRGPCADVNECLEGEFCFPHGECLNTDGSYTCLCAPGFAPAPSGTTCLGTGPRHPGTVVLPAGGWGRTQASGDHSASCGGTQTSGEQRTLHL</sequence>
<evidence type="ECO:0000313" key="13">
    <source>
        <dbReference type="Proteomes" id="UP000694404"/>
    </source>
</evidence>
<dbReference type="Pfam" id="PF07645">
    <property type="entry name" value="EGF_CA"/>
    <property type="match status" value="2"/>
</dbReference>
<dbReference type="CDD" id="cd00054">
    <property type="entry name" value="EGF_CA"/>
    <property type="match status" value="2"/>
</dbReference>
<dbReference type="AlphaFoldDB" id="A0A8C0JE01"/>